<dbReference type="RefSeq" id="WP_344145114.1">
    <property type="nucleotide sequence ID" value="NZ_BAAAQI010000012.1"/>
</dbReference>
<dbReference type="EMBL" id="JBHSIY010000015">
    <property type="protein sequence ID" value="MFC4868574.1"/>
    <property type="molecule type" value="Genomic_DNA"/>
</dbReference>
<evidence type="ECO:0000256" key="6">
    <source>
        <dbReference type="ARBA" id="ARBA00032875"/>
    </source>
</evidence>
<feature type="domain" description="AMP-dependent synthetase/ligase" evidence="7">
    <location>
        <begin position="32"/>
        <end position="458"/>
    </location>
</feature>
<dbReference type="Pfam" id="PF00501">
    <property type="entry name" value="AMP-binding"/>
    <property type="match status" value="1"/>
</dbReference>
<sequence length="631" mass="67062">MDDTGGADTEVLRLQREIDAQIVGPTLVDRLRRTADEHGDLPALSRRVAGADGTGAEWETLTWAQYRRAALETAAGLIAYGLRPGEVVALMLPNRPEHLVADMGAVHAGGVPLTVYATFPPEQVEFVAADCGAAAAVLQGADELERWRPALERLPRLRTVVLLDAGAVPAGPGPGGTAFVSWAELRRTGGERYAADPAAVHERADALGPQDTATLLYTSGTTGRPKGVPETHRQVLFQAATTLRANDLPLGGSSVSYLPLAHIAERILSVYLPIQVAGHVHFCPDPAELGTYLGLVRPHALFGVPRVWEKLQSRLAAALDAAPDEQRMAMAEASETARAYLEAGQYGRTRGPELERSFAETDAAVLAPIRALIGLDRCTSFTTAAAPISEETLRFYSGLGVLLRDVYGMTENCGPATVNRPGAYKFGSVGRPCDGVEVATAPDGEILVRGPVNTAGYLNRPDDTAALYCGDGWLRTGDLGSVDDDGFVYVLDRKKELIITSGGENIAPAAVESRLTEHPLIGQAMACGDGRPHAAALLTLDAEAAPGWALAQGLGETDPAVLAAHPDVLAEVERAVDAANARLARAHRVRRWRLLPGEWTVEGGELTPSLKVKRRVVQRKYADAINGLYAG</sequence>
<evidence type="ECO:0000256" key="3">
    <source>
        <dbReference type="ARBA" id="ARBA00022832"/>
    </source>
</evidence>
<dbReference type="SUPFAM" id="SSF56801">
    <property type="entry name" value="Acetyl-CoA synthetase-like"/>
    <property type="match status" value="1"/>
</dbReference>
<keyword evidence="3" id="KW-0276">Fatty acid metabolism</keyword>
<dbReference type="PROSITE" id="PS00455">
    <property type="entry name" value="AMP_BINDING"/>
    <property type="match status" value="1"/>
</dbReference>
<dbReference type="PANTHER" id="PTHR43272">
    <property type="entry name" value="LONG-CHAIN-FATTY-ACID--COA LIGASE"/>
    <property type="match status" value="1"/>
</dbReference>
<dbReference type="Gene3D" id="3.30.300.30">
    <property type="match status" value="1"/>
</dbReference>
<evidence type="ECO:0000256" key="1">
    <source>
        <dbReference type="ARBA" id="ARBA00006432"/>
    </source>
</evidence>
<evidence type="ECO:0000313" key="8">
    <source>
        <dbReference type="EMBL" id="MFC4868574.1"/>
    </source>
</evidence>
<dbReference type="Pfam" id="PF23562">
    <property type="entry name" value="AMP-binding_C_3"/>
    <property type="match status" value="1"/>
</dbReference>
<keyword evidence="9" id="KW-1185">Reference proteome</keyword>
<organism evidence="8 9">
    <name type="scientific">Streptomonospora arabica</name>
    <dbReference type="NCBI Taxonomy" id="412417"/>
    <lineage>
        <taxon>Bacteria</taxon>
        <taxon>Bacillati</taxon>
        <taxon>Actinomycetota</taxon>
        <taxon>Actinomycetes</taxon>
        <taxon>Streptosporangiales</taxon>
        <taxon>Nocardiopsidaceae</taxon>
        <taxon>Streptomonospora</taxon>
    </lineage>
</organism>
<reference evidence="9" key="1">
    <citation type="journal article" date="2019" name="Int. J. Syst. Evol. Microbiol.">
        <title>The Global Catalogue of Microorganisms (GCM) 10K type strain sequencing project: providing services to taxonomists for standard genome sequencing and annotation.</title>
        <authorList>
            <consortium name="The Broad Institute Genomics Platform"/>
            <consortium name="The Broad Institute Genome Sequencing Center for Infectious Disease"/>
            <person name="Wu L."/>
            <person name="Ma J."/>
        </authorList>
    </citation>
    <scope>NUCLEOTIDE SEQUENCE [LARGE SCALE GENOMIC DNA]</scope>
    <source>
        <strain evidence="9">CGMCC 4.7304</strain>
    </source>
</reference>
<comment type="catalytic activity">
    <reaction evidence="5">
        <text>a long-chain fatty acid + ATP + CoA = a long-chain fatty acyl-CoA + AMP + diphosphate</text>
        <dbReference type="Rhea" id="RHEA:15421"/>
        <dbReference type="ChEBI" id="CHEBI:30616"/>
        <dbReference type="ChEBI" id="CHEBI:33019"/>
        <dbReference type="ChEBI" id="CHEBI:57287"/>
        <dbReference type="ChEBI" id="CHEBI:57560"/>
        <dbReference type="ChEBI" id="CHEBI:83139"/>
        <dbReference type="ChEBI" id="CHEBI:456215"/>
        <dbReference type="EC" id="6.2.1.3"/>
    </reaction>
    <physiologicalReaction direction="left-to-right" evidence="5">
        <dbReference type="Rhea" id="RHEA:15422"/>
    </physiologicalReaction>
</comment>
<dbReference type="InterPro" id="IPR042099">
    <property type="entry name" value="ANL_N_sf"/>
</dbReference>
<evidence type="ECO:0000259" key="7">
    <source>
        <dbReference type="Pfam" id="PF00501"/>
    </source>
</evidence>
<evidence type="ECO:0000256" key="2">
    <source>
        <dbReference type="ARBA" id="ARBA00022598"/>
    </source>
</evidence>
<dbReference type="Gene3D" id="3.40.50.12780">
    <property type="entry name" value="N-terminal domain of ligase-like"/>
    <property type="match status" value="1"/>
</dbReference>
<gene>
    <name evidence="8" type="ORF">ACFPCZ_18215</name>
</gene>
<evidence type="ECO:0000313" key="9">
    <source>
        <dbReference type="Proteomes" id="UP001595858"/>
    </source>
</evidence>
<protein>
    <recommendedName>
        <fullName evidence="6">Acyl-CoA synthetase</fullName>
    </recommendedName>
</protein>
<keyword evidence="2" id="KW-0436">Ligase</keyword>
<dbReference type="PANTHER" id="PTHR43272:SF32">
    <property type="entry name" value="AMP-DEPENDENT SYNTHETASE_LIGASE DOMAIN-CONTAINING PROTEIN"/>
    <property type="match status" value="1"/>
</dbReference>
<comment type="caution">
    <text evidence="8">The sequence shown here is derived from an EMBL/GenBank/DDBJ whole genome shotgun (WGS) entry which is preliminary data.</text>
</comment>
<evidence type="ECO:0000256" key="5">
    <source>
        <dbReference type="ARBA" id="ARBA00024484"/>
    </source>
</evidence>
<dbReference type="CDD" id="cd05907">
    <property type="entry name" value="VL_LC_FACS_like"/>
    <property type="match status" value="1"/>
</dbReference>
<comment type="similarity">
    <text evidence="1">Belongs to the ATP-dependent AMP-binding enzyme family.</text>
</comment>
<keyword evidence="4" id="KW-0443">Lipid metabolism</keyword>
<accession>A0ABV9SMT0</accession>
<dbReference type="InterPro" id="IPR045851">
    <property type="entry name" value="AMP-bd_C_sf"/>
</dbReference>
<proteinExistence type="inferred from homology"/>
<name>A0ABV9SMT0_9ACTN</name>
<dbReference type="InterPro" id="IPR020845">
    <property type="entry name" value="AMP-binding_CS"/>
</dbReference>
<evidence type="ECO:0000256" key="4">
    <source>
        <dbReference type="ARBA" id="ARBA00023098"/>
    </source>
</evidence>
<dbReference type="InterPro" id="IPR000873">
    <property type="entry name" value="AMP-dep_synth/lig_dom"/>
</dbReference>
<dbReference type="Proteomes" id="UP001595858">
    <property type="component" value="Unassembled WGS sequence"/>
</dbReference>